<proteinExistence type="predicted"/>
<evidence type="ECO:0000256" key="1">
    <source>
        <dbReference type="SAM" id="SignalP"/>
    </source>
</evidence>
<feature type="signal peptide" evidence="1">
    <location>
        <begin position="1"/>
        <end position="23"/>
    </location>
</feature>
<sequence precursor="true">MKKLLSIFCLVVLIMNFMLNVSASGEIYNGSIKVSGYYMCTSIPTSWLEETADVLIDDYVDKTGFYSAIKALADAALMIPRDQKFTIPSDAVINAQNNGDLEIDKQSKDVSGKVTWSKVTGTSGFWIWKKTHVTEYTAHLCCYYGSSFGSVVVKTEYTLDNNKKKTINEVQMYIGAGETVDLVK</sequence>
<protein>
    <submittedName>
        <fullName evidence="2">Uncharacterized protein</fullName>
    </submittedName>
</protein>
<keyword evidence="3" id="KW-1185">Reference proteome</keyword>
<gene>
    <name evidence="2" type="ORF">Bccel_4061</name>
</gene>
<name>A0A0L6JTP9_9FIRM</name>
<dbReference type="AlphaFoldDB" id="A0A0L6JTP9"/>
<dbReference type="EMBL" id="LGTC01000001">
    <property type="protein sequence ID" value="KNY28787.1"/>
    <property type="molecule type" value="Genomic_DNA"/>
</dbReference>
<dbReference type="Proteomes" id="UP000036923">
    <property type="component" value="Unassembled WGS sequence"/>
</dbReference>
<comment type="caution">
    <text evidence="2">The sequence shown here is derived from an EMBL/GenBank/DDBJ whole genome shotgun (WGS) entry which is preliminary data.</text>
</comment>
<organism evidence="2 3">
    <name type="scientific">Pseudobacteroides cellulosolvens ATCC 35603 = DSM 2933</name>
    <dbReference type="NCBI Taxonomy" id="398512"/>
    <lineage>
        <taxon>Bacteria</taxon>
        <taxon>Bacillati</taxon>
        <taxon>Bacillota</taxon>
        <taxon>Clostridia</taxon>
        <taxon>Eubacteriales</taxon>
        <taxon>Oscillospiraceae</taxon>
        <taxon>Pseudobacteroides</taxon>
    </lineage>
</organism>
<feature type="chain" id="PRO_5005566386" evidence="1">
    <location>
        <begin position="24"/>
        <end position="184"/>
    </location>
</feature>
<keyword evidence="1" id="KW-0732">Signal</keyword>
<accession>A0A0L6JTP9</accession>
<reference evidence="3" key="1">
    <citation type="submission" date="2015-07" db="EMBL/GenBank/DDBJ databases">
        <title>Near-Complete Genome Sequence of the Cellulolytic Bacterium Bacteroides (Pseudobacteroides) cellulosolvens ATCC 35603.</title>
        <authorList>
            <person name="Dassa B."/>
            <person name="Utturkar S.M."/>
            <person name="Klingeman D.M."/>
            <person name="Hurt R.A."/>
            <person name="Keller M."/>
            <person name="Xu J."/>
            <person name="Reddy Y.H.K."/>
            <person name="Borovok I."/>
            <person name="Grinberg I.R."/>
            <person name="Lamed R."/>
            <person name="Zhivin O."/>
            <person name="Bayer E.A."/>
            <person name="Brown S.D."/>
        </authorList>
    </citation>
    <scope>NUCLEOTIDE SEQUENCE [LARGE SCALE GENOMIC DNA]</scope>
    <source>
        <strain evidence="3">DSM 2933</strain>
    </source>
</reference>
<evidence type="ECO:0000313" key="3">
    <source>
        <dbReference type="Proteomes" id="UP000036923"/>
    </source>
</evidence>
<evidence type="ECO:0000313" key="2">
    <source>
        <dbReference type="EMBL" id="KNY28787.1"/>
    </source>
</evidence>